<gene>
    <name evidence="3" type="ORF">ZIOFF_073979</name>
</gene>
<comment type="caution">
    <text evidence="3">The sequence shown here is derived from an EMBL/GenBank/DDBJ whole genome shotgun (WGS) entry which is preliminary data.</text>
</comment>
<evidence type="ECO:0000256" key="2">
    <source>
        <dbReference type="SAM" id="SignalP"/>
    </source>
</evidence>
<keyword evidence="2" id="KW-0732">Signal</keyword>
<dbReference type="EMBL" id="JACMSC010000022">
    <property type="protein sequence ID" value="KAG6469272.1"/>
    <property type="molecule type" value="Genomic_DNA"/>
</dbReference>
<evidence type="ECO:0000313" key="3">
    <source>
        <dbReference type="EMBL" id="KAG6469272.1"/>
    </source>
</evidence>
<sequence>MEALLPTLVMSLLLSASIVTSTETRKPVLYVFGDSLSDVGNNNYLIFSLAKSDYPWYGIDYYGGIPTGRFTNGRTIGDIIAAKLGIPSPPPYLSLSKYDDAMLKGVNYASGGAGILNETGIYFIEKLSFDDQIGCYEETKEAITLKLGRVASEKLSNEAIFLVGLGSNDYINNFLRPFLADGHIYTLEQFEDLLMNTLGGQLTRLYFAGARKVIFHGLSPMGCIPSQRAMAGNGQCLDYVNDYVMRFNKRVKYLLSVLNSKLPGAQMTFADCYDSVLDLINRPEIYGFKISHTSCCNVDTTVGGLCLPNSNLCSNRAEYVFWDAYHPTDAANEVLANILFADPEIAKVHPALGRNASPPSPR</sequence>
<dbReference type="Pfam" id="PF00657">
    <property type="entry name" value="Lipase_GDSL"/>
    <property type="match status" value="1"/>
</dbReference>
<dbReference type="CDD" id="cd01837">
    <property type="entry name" value="SGNH_plant_lipase_like"/>
    <property type="match status" value="1"/>
</dbReference>
<name>A0A8J5ETY6_ZINOF</name>
<accession>A0A8J5ETY6</accession>
<dbReference type="Proteomes" id="UP000734854">
    <property type="component" value="Unassembled WGS sequence"/>
</dbReference>
<proteinExistence type="inferred from homology"/>
<feature type="signal peptide" evidence="2">
    <location>
        <begin position="1"/>
        <end position="24"/>
    </location>
</feature>
<dbReference type="InterPro" id="IPR051238">
    <property type="entry name" value="GDSL_esterase/lipase"/>
</dbReference>
<dbReference type="OrthoDB" id="1600564at2759"/>
<protein>
    <recommendedName>
        <fullName evidence="5">GDSL esterase/lipase</fullName>
    </recommendedName>
</protein>
<keyword evidence="4" id="KW-1185">Reference proteome</keyword>
<dbReference type="AlphaFoldDB" id="A0A8J5ETY6"/>
<feature type="chain" id="PRO_5035190263" description="GDSL esterase/lipase" evidence="2">
    <location>
        <begin position="25"/>
        <end position="362"/>
    </location>
</feature>
<evidence type="ECO:0000256" key="1">
    <source>
        <dbReference type="ARBA" id="ARBA00008668"/>
    </source>
</evidence>
<dbReference type="InterPro" id="IPR001087">
    <property type="entry name" value="GDSL"/>
</dbReference>
<dbReference type="PANTHER" id="PTHR45650">
    <property type="entry name" value="GDSL-LIKE LIPASE/ACYLHYDROLASE-RELATED"/>
    <property type="match status" value="1"/>
</dbReference>
<reference evidence="3 4" key="1">
    <citation type="submission" date="2020-08" db="EMBL/GenBank/DDBJ databases">
        <title>Plant Genome Project.</title>
        <authorList>
            <person name="Zhang R.-G."/>
        </authorList>
    </citation>
    <scope>NUCLEOTIDE SEQUENCE [LARGE SCALE GENOMIC DNA]</scope>
    <source>
        <tissue evidence="3">Rhizome</tissue>
    </source>
</reference>
<comment type="similarity">
    <text evidence="1">Belongs to the 'GDSL' lipolytic enzyme family.</text>
</comment>
<evidence type="ECO:0008006" key="5">
    <source>
        <dbReference type="Google" id="ProtNLM"/>
    </source>
</evidence>
<dbReference type="InterPro" id="IPR035669">
    <property type="entry name" value="SGNH_plant_lipase-like"/>
</dbReference>
<dbReference type="GO" id="GO:0016788">
    <property type="term" value="F:hydrolase activity, acting on ester bonds"/>
    <property type="evidence" value="ECO:0007669"/>
    <property type="project" value="InterPro"/>
</dbReference>
<evidence type="ECO:0000313" key="4">
    <source>
        <dbReference type="Proteomes" id="UP000734854"/>
    </source>
</evidence>
<organism evidence="3 4">
    <name type="scientific">Zingiber officinale</name>
    <name type="common">Ginger</name>
    <name type="synonym">Amomum zingiber</name>
    <dbReference type="NCBI Taxonomy" id="94328"/>
    <lineage>
        <taxon>Eukaryota</taxon>
        <taxon>Viridiplantae</taxon>
        <taxon>Streptophyta</taxon>
        <taxon>Embryophyta</taxon>
        <taxon>Tracheophyta</taxon>
        <taxon>Spermatophyta</taxon>
        <taxon>Magnoliopsida</taxon>
        <taxon>Liliopsida</taxon>
        <taxon>Zingiberales</taxon>
        <taxon>Zingiberaceae</taxon>
        <taxon>Zingiber</taxon>
    </lineage>
</organism>
<dbReference type="PANTHER" id="PTHR45650:SF16">
    <property type="entry name" value="OS02G0732800 PROTEIN"/>
    <property type="match status" value="1"/>
</dbReference>